<protein>
    <submittedName>
        <fullName evidence="1">Uncharacterized protein</fullName>
    </submittedName>
</protein>
<dbReference type="AlphaFoldDB" id="K0T8S6"/>
<reference evidence="1 2" key="1">
    <citation type="journal article" date="2012" name="Genome Biol.">
        <title>Genome and low-iron response of an oceanic diatom adapted to chronic iron limitation.</title>
        <authorList>
            <person name="Lommer M."/>
            <person name="Specht M."/>
            <person name="Roy A.S."/>
            <person name="Kraemer L."/>
            <person name="Andreson R."/>
            <person name="Gutowska M.A."/>
            <person name="Wolf J."/>
            <person name="Bergner S.V."/>
            <person name="Schilhabel M.B."/>
            <person name="Klostermeier U.C."/>
            <person name="Beiko R.G."/>
            <person name="Rosenstiel P."/>
            <person name="Hippler M."/>
            <person name="Laroche J."/>
        </authorList>
    </citation>
    <scope>NUCLEOTIDE SEQUENCE [LARGE SCALE GENOMIC DNA]</scope>
    <source>
        <strain evidence="1 2">CCMP1005</strain>
    </source>
</reference>
<organism evidence="1 2">
    <name type="scientific">Thalassiosira oceanica</name>
    <name type="common">Marine diatom</name>
    <dbReference type="NCBI Taxonomy" id="159749"/>
    <lineage>
        <taxon>Eukaryota</taxon>
        <taxon>Sar</taxon>
        <taxon>Stramenopiles</taxon>
        <taxon>Ochrophyta</taxon>
        <taxon>Bacillariophyta</taxon>
        <taxon>Coscinodiscophyceae</taxon>
        <taxon>Thalassiosirophycidae</taxon>
        <taxon>Thalassiosirales</taxon>
        <taxon>Thalassiosiraceae</taxon>
        <taxon>Thalassiosira</taxon>
    </lineage>
</organism>
<proteinExistence type="predicted"/>
<dbReference type="Proteomes" id="UP000266841">
    <property type="component" value="Unassembled WGS sequence"/>
</dbReference>
<gene>
    <name evidence="1" type="ORF">THAOC_12094</name>
</gene>
<accession>K0T8S6</accession>
<sequence>MLQRSTLQAPTRVGGRAASLTGCELDVAVKSAAALDVKWGGWWERAGDSAARVPLTTRSDPAKRLLSPFTAFAAVSNKHNENLRRVREGAAQGVLQWQAVEDQEEPAETVCNGCELEAGKSGIGCDCPFCRTPAPQSDEASLDMIQKRVEAMILWPSIISALATWMETTDWQRTYQGLSSYLNKPLSSFAAKQGDVIARCNLGSYENDSGNYGLVRKHLMISAKLGDKESLDEIKGMFMEGMVSKADYADALRGYHDAAKEMSSPERDEAKNGG</sequence>
<evidence type="ECO:0000313" key="1">
    <source>
        <dbReference type="EMBL" id="EJK66932.1"/>
    </source>
</evidence>
<keyword evidence="2" id="KW-1185">Reference proteome</keyword>
<dbReference type="Gene3D" id="1.25.40.10">
    <property type="entry name" value="Tetratricopeptide repeat domain"/>
    <property type="match status" value="1"/>
</dbReference>
<comment type="caution">
    <text evidence="1">The sequence shown here is derived from an EMBL/GenBank/DDBJ whole genome shotgun (WGS) entry which is preliminary data.</text>
</comment>
<dbReference type="EMBL" id="AGNL01013939">
    <property type="protein sequence ID" value="EJK66932.1"/>
    <property type="molecule type" value="Genomic_DNA"/>
</dbReference>
<dbReference type="InterPro" id="IPR011990">
    <property type="entry name" value="TPR-like_helical_dom_sf"/>
</dbReference>
<dbReference type="OrthoDB" id="272077at2759"/>
<dbReference type="SUPFAM" id="SSF81901">
    <property type="entry name" value="HCP-like"/>
    <property type="match status" value="1"/>
</dbReference>
<name>K0T8S6_THAOC</name>
<evidence type="ECO:0000313" key="2">
    <source>
        <dbReference type="Proteomes" id="UP000266841"/>
    </source>
</evidence>